<evidence type="ECO:0000313" key="2">
    <source>
        <dbReference type="Proteomes" id="UP000644140"/>
    </source>
</evidence>
<protein>
    <submittedName>
        <fullName evidence="1">Uncharacterized protein</fullName>
    </submittedName>
</protein>
<reference evidence="1" key="1">
    <citation type="submission" date="2022-02" db="EMBL/GenBank/DDBJ databases">
        <title>Characterization of Tn125 harboring carbapenem-resistant Acinetobacter bereziniae clinical isolates.</title>
        <authorList>
            <person name="Wong N.-K."/>
            <person name="Pan Q."/>
        </authorList>
    </citation>
    <scope>NUCLEOTIDE SEQUENCE</scope>
    <source>
        <strain evidence="1">GD03393</strain>
    </source>
</reference>
<dbReference type="AlphaFoldDB" id="A0A8I1AD03"/>
<sequence length="103" mass="11796">MTDLAKARRESMRWQLLNALNKARPIGALDVLLLSVMQDIYADCTAKELHTELEYLEDRKLVSIDKKALGNWHSKLTHYGVDIVEYTVECFAGIARPAKYWNG</sequence>
<dbReference type="EMBL" id="CP092085">
    <property type="protein sequence ID" value="UUN96159.1"/>
    <property type="molecule type" value="Genomic_DNA"/>
</dbReference>
<dbReference type="Proteomes" id="UP000644140">
    <property type="component" value="Chromosome"/>
</dbReference>
<evidence type="ECO:0000313" key="1">
    <source>
        <dbReference type="EMBL" id="UUN96159.1"/>
    </source>
</evidence>
<gene>
    <name evidence="1" type="ORF">I9054_012270</name>
</gene>
<dbReference type="RefSeq" id="WP_151780566.1">
    <property type="nucleotide sequence ID" value="NZ_BKNL01000001.1"/>
</dbReference>
<name>A0A8I1AD03_ACIBZ</name>
<accession>A0A8I1AD03</accession>
<organism evidence="1 2">
    <name type="scientific">Acinetobacter bereziniae</name>
    <name type="common">Acinetobacter genomosp. 10</name>
    <dbReference type="NCBI Taxonomy" id="106648"/>
    <lineage>
        <taxon>Bacteria</taxon>
        <taxon>Pseudomonadati</taxon>
        <taxon>Pseudomonadota</taxon>
        <taxon>Gammaproteobacteria</taxon>
        <taxon>Moraxellales</taxon>
        <taxon>Moraxellaceae</taxon>
        <taxon>Acinetobacter</taxon>
    </lineage>
</organism>
<proteinExistence type="predicted"/>